<reference evidence="2 3" key="1">
    <citation type="submission" date="2020-08" db="EMBL/GenBank/DDBJ databases">
        <title>Genomic Encyclopedia of Type Strains, Phase IV (KMG-IV): sequencing the most valuable type-strain genomes for metagenomic binning, comparative biology and taxonomic classification.</title>
        <authorList>
            <person name="Goeker M."/>
        </authorList>
    </citation>
    <scope>NUCLEOTIDE SEQUENCE [LARGE SCALE GENOMIC DNA]</scope>
    <source>
        <strain evidence="2 3">DSM 11805</strain>
    </source>
</reference>
<keyword evidence="2" id="KW-0378">Hydrolase</keyword>
<organism evidence="2 3">
    <name type="scientific">Gracilibacillus halotolerans</name>
    <dbReference type="NCBI Taxonomy" id="74386"/>
    <lineage>
        <taxon>Bacteria</taxon>
        <taxon>Bacillati</taxon>
        <taxon>Bacillota</taxon>
        <taxon>Bacilli</taxon>
        <taxon>Bacillales</taxon>
        <taxon>Bacillaceae</taxon>
        <taxon>Gracilibacillus</taxon>
    </lineage>
</organism>
<dbReference type="RefSeq" id="WP_184249786.1">
    <property type="nucleotide sequence ID" value="NZ_BAAACU010000015.1"/>
</dbReference>
<dbReference type="InterPro" id="IPR015943">
    <property type="entry name" value="WD40/YVTN_repeat-like_dom_sf"/>
</dbReference>
<comment type="caution">
    <text evidence="2">The sequence shown here is derived from an EMBL/GenBank/DDBJ whole genome shotgun (WGS) entry which is preliminary data.</text>
</comment>
<accession>A0A841RI38</accession>
<keyword evidence="3" id="KW-1185">Reference proteome</keyword>
<evidence type="ECO:0000256" key="1">
    <source>
        <dbReference type="ARBA" id="ARBA00005564"/>
    </source>
</evidence>
<comment type="similarity">
    <text evidence="1">Belongs to the cycloisomerase 2 family.</text>
</comment>
<evidence type="ECO:0000313" key="3">
    <source>
        <dbReference type="Proteomes" id="UP000572212"/>
    </source>
</evidence>
<dbReference type="EC" id="3.1.1.31" evidence="2"/>
<dbReference type="PANTHER" id="PTHR30344:SF1">
    <property type="entry name" value="6-PHOSPHOGLUCONOLACTONASE"/>
    <property type="match status" value="1"/>
</dbReference>
<sequence length="346" mass="38387">MAERNGKYRILVGSYGSEEDEAIQLLEWDATSKEMRKVKGVNGIDAPSYLTYDSVKKVCYAISETVDGLVISYQVGEELVEISRRSTGDNGPCYVSKDSSGDFLFITNYGGGSLSLHPLDTNGGIKEYSDRISFYHDGAVGKVSHPHICYPLGDSGIYIVADLGKDKLYLFELDRINKKLRLINTIDVTKGSGPRHVEYHEAKSILYVANEFSSTVSVFRFNEESEELEPIQEINALSAQQAKVNYSADIHLSPNGDFLYVSNRGDNVITSFQVMEDGTLVCSDDTSVLGEWPRNFVITPDGKFLLVANEHTDNITVFSIDEAGNLYFENVSYSVYQPTCLCVMNG</sequence>
<gene>
    <name evidence="2" type="ORF">GGQ92_002679</name>
</gene>
<dbReference type="Gene3D" id="2.130.10.10">
    <property type="entry name" value="YVTN repeat-like/Quinoprotein amine dehydrogenase"/>
    <property type="match status" value="1"/>
</dbReference>
<dbReference type="InterPro" id="IPR019405">
    <property type="entry name" value="Lactonase_7-beta_prop"/>
</dbReference>
<dbReference type="EMBL" id="JACHON010000017">
    <property type="protein sequence ID" value="MBB6513860.1"/>
    <property type="molecule type" value="Genomic_DNA"/>
</dbReference>
<evidence type="ECO:0000313" key="2">
    <source>
        <dbReference type="EMBL" id="MBB6513860.1"/>
    </source>
</evidence>
<dbReference type="SUPFAM" id="SSF51004">
    <property type="entry name" value="C-terminal (heme d1) domain of cytochrome cd1-nitrite reductase"/>
    <property type="match status" value="1"/>
</dbReference>
<dbReference type="GO" id="GO:0017057">
    <property type="term" value="F:6-phosphogluconolactonase activity"/>
    <property type="evidence" value="ECO:0007669"/>
    <property type="project" value="UniProtKB-EC"/>
</dbReference>
<dbReference type="Proteomes" id="UP000572212">
    <property type="component" value="Unassembled WGS sequence"/>
</dbReference>
<dbReference type="AlphaFoldDB" id="A0A841RI38"/>
<dbReference type="Pfam" id="PF10282">
    <property type="entry name" value="Lactonase"/>
    <property type="match status" value="1"/>
</dbReference>
<protein>
    <submittedName>
        <fullName evidence="2">6-phosphogluconolactonase</fullName>
        <ecNumber evidence="2">3.1.1.31</ecNumber>
    </submittedName>
</protein>
<dbReference type="PANTHER" id="PTHR30344">
    <property type="entry name" value="6-PHOSPHOGLUCONOLACTONASE-RELATED"/>
    <property type="match status" value="1"/>
</dbReference>
<proteinExistence type="inferred from homology"/>
<dbReference type="InterPro" id="IPR011048">
    <property type="entry name" value="Haem_d1_sf"/>
</dbReference>
<name>A0A841RI38_9BACI</name>
<dbReference type="InterPro" id="IPR050282">
    <property type="entry name" value="Cycloisomerase_2"/>
</dbReference>